<feature type="transmembrane region" description="Helical" evidence="5">
    <location>
        <begin position="92"/>
        <end position="109"/>
    </location>
</feature>
<evidence type="ECO:0000256" key="5">
    <source>
        <dbReference type="SAM" id="Phobius"/>
    </source>
</evidence>
<keyword evidence="2 5" id="KW-0812">Transmembrane</keyword>
<dbReference type="EMBL" id="CP058595">
    <property type="protein sequence ID" value="QLG45239.1"/>
    <property type="molecule type" value="Genomic_DNA"/>
</dbReference>
<evidence type="ECO:0000313" key="8">
    <source>
        <dbReference type="Proteomes" id="UP000509302"/>
    </source>
</evidence>
<dbReference type="Pfam" id="PF04932">
    <property type="entry name" value="Wzy_C"/>
    <property type="match status" value="1"/>
</dbReference>
<keyword evidence="7" id="KW-0436">Ligase</keyword>
<accession>A0A7H9AP53</accession>
<evidence type="ECO:0000256" key="1">
    <source>
        <dbReference type="ARBA" id="ARBA00004141"/>
    </source>
</evidence>
<organism evidence="7 8">
    <name type="scientific">Costertonia aggregata</name>
    <dbReference type="NCBI Taxonomy" id="343403"/>
    <lineage>
        <taxon>Bacteria</taxon>
        <taxon>Pseudomonadati</taxon>
        <taxon>Bacteroidota</taxon>
        <taxon>Flavobacteriia</taxon>
        <taxon>Flavobacteriales</taxon>
        <taxon>Flavobacteriaceae</taxon>
        <taxon>Costertonia</taxon>
    </lineage>
</organism>
<keyword evidence="3 5" id="KW-1133">Transmembrane helix</keyword>
<comment type="subcellular location">
    <subcellularLocation>
        <location evidence="1">Membrane</location>
        <topology evidence="1">Multi-pass membrane protein</topology>
    </subcellularLocation>
</comment>
<evidence type="ECO:0000313" key="7">
    <source>
        <dbReference type="EMBL" id="QLG45239.1"/>
    </source>
</evidence>
<evidence type="ECO:0000259" key="6">
    <source>
        <dbReference type="Pfam" id="PF04932"/>
    </source>
</evidence>
<dbReference type="InterPro" id="IPR051533">
    <property type="entry name" value="WaaL-like"/>
</dbReference>
<feature type="transmembrane region" description="Helical" evidence="5">
    <location>
        <begin position="270"/>
        <end position="288"/>
    </location>
</feature>
<protein>
    <submittedName>
        <fullName evidence="7">O-antigen ligase family protein</fullName>
    </submittedName>
</protein>
<dbReference type="AlphaFoldDB" id="A0A7H9AP53"/>
<feature type="transmembrane region" description="Helical" evidence="5">
    <location>
        <begin position="71"/>
        <end position="86"/>
    </location>
</feature>
<feature type="transmembrane region" description="Helical" evidence="5">
    <location>
        <begin position="211"/>
        <end position="233"/>
    </location>
</feature>
<evidence type="ECO:0000256" key="3">
    <source>
        <dbReference type="ARBA" id="ARBA00022989"/>
    </source>
</evidence>
<dbReference type="GO" id="GO:0016874">
    <property type="term" value="F:ligase activity"/>
    <property type="evidence" value="ECO:0007669"/>
    <property type="project" value="UniProtKB-KW"/>
</dbReference>
<dbReference type="Proteomes" id="UP000509302">
    <property type="component" value="Chromosome"/>
</dbReference>
<keyword evidence="8" id="KW-1185">Reference proteome</keyword>
<feature type="transmembrane region" description="Helical" evidence="5">
    <location>
        <begin position="114"/>
        <end position="134"/>
    </location>
</feature>
<dbReference type="PANTHER" id="PTHR37422">
    <property type="entry name" value="TEICHURONIC ACID BIOSYNTHESIS PROTEIN TUAE"/>
    <property type="match status" value="1"/>
</dbReference>
<gene>
    <name evidence="7" type="ORF">HYG79_07730</name>
</gene>
<keyword evidence="4 5" id="KW-0472">Membrane</keyword>
<sequence length="296" mass="34792">MNTYILLNFLLYVFGFEKARYAGQNSILGLFNISVDRVFFIFSPSMAYFAMICGISCLVSLFFWLERRRPIDFFFAAISFTALVLTDSRGPIFGLLIILFFIFGIRRLWVRNQLLIFLFFIFSVSLFLSVMFFLDTYVFDLEQFSRENTTLLSWRDVIWEIFFEHYDPSVTELLFGYGNVGQFISGISYEYEYLFSNWPNPTQISLHNNTLQMLVDIGVIGILSFFSVLYYVVRFSIRQYRKFNNKIYLLIPGVVNYILLLGFSDIIVNISNIGVYFVIMFIIINTLYRPKTDNTP</sequence>
<name>A0A7H9AP53_9FLAO</name>
<feature type="transmembrane region" description="Helical" evidence="5">
    <location>
        <begin position="245"/>
        <end position="264"/>
    </location>
</feature>
<dbReference type="PANTHER" id="PTHR37422:SF13">
    <property type="entry name" value="LIPOPOLYSACCHARIDE BIOSYNTHESIS PROTEIN PA4999-RELATED"/>
    <property type="match status" value="1"/>
</dbReference>
<reference evidence="7 8" key="1">
    <citation type="journal article" date="2006" name="Int. J. Syst. Evol. Microbiol.">
        <title>Costertonia aggregata gen. nov., sp. nov., a mesophilic marine bacterium of the family Flavobacteriaceae, isolated from a mature biofilm.</title>
        <authorList>
            <person name="Kwon K.K."/>
            <person name="Lee Y.K."/>
            <person name="Lee H.K."/>
        </authorList>
    </citation>
    <scope>NUCLEOTIDE SEQUENCE [LARGE SCALE GENOMIC DNA]</scope>
    <source>
        <strain evidence="7 8">KCCM 42265</strain>
    </source>
</reference>
<feature type="domain" description="O-antigen ligase-related" evidence="6">
    <location>
        <begin position="75"/>
        <end position="226"/>
    </location>
</feature>
<dbReference type="GO" id="GO:0016020">
    <property type="term" value="C:membrane"/>
    <property type="evidence" value="ECO:0007669"/>
    <property type="project" value="UniProtKB-SubCell"/>
</dbReference>
<feature type="transmembrane region" description="Helical" evidence="5">
    <location>
        <begin position="39"/>
        <end position="64"/>
    </location>
</feature>
<evidence type="ECO:0000256" key="4">
    <source>
        <dbReference type="ARBA" id="ARBA00023136"/>
    </source>
</evidence>
<proteinExistence type="predicted"/>
<dbReference type="InterPro" id="IPR007016">
    <property type="entry name" value="O-antigen_ligase-rel_domated"/>
</dbReference>
<evidence type="ECO:0000256" key="2">
    <source>
        <dbReference type="ARBA" id="ARBA00022692"/>
    </source>
</evidence>
<dbReference type="KEGG" id="cagg:HYG79_07730"/>